<evidence type="ECO:0000256" key="3">
    <source>
        <dbReference type="ARBA" id="ARBA00023145"/>
    </source>
</evidence>
<keyword evidence="2" id="KW-0378">Hydrolase</keyword>
<organism evidence="6 7">
    <name type="scientific">Nocardioides malaquae</name>
    <dbReference type="NCBI Taxonomy" id="2773426"/>
    <lineage>
        <taxon>Bacteria</taxon>
        <taxon>Bacillati</taxon>
        <taxon>Actinomycetota</taxon>
        <taxon>Actinomycetes</taxon>
        <taxon>Propionibacteriales</taxon>
        <taxon>Nocardioidaceae</taxon>
        <taxon>Nocardioides</taxon>
    </lineage>
</organism>
<dbReference type="Gene3D" id="2.30.120.10">
    <property type="match status" value="1"/>
</dbReference>
<keyword evidence="3" id="KW-0865">Zymogen</keyword>
<sequence length="888" mass="96542">MTPHAAAVTDAAPHGPASTPTPSWWSRYRGWPRWAHWATGVATGLVLVLVLLTVFAVDLYRRPLPQTSGEVVLTGLDGAVEVHRDAHGIPRIYADSDRDLVRAQGYVHAQERFFEMEVRRRATAGRLAEIFGPDALESDKMVRTMGWRRVAEEELGLVSADTRTLLDAYADGVNALIAQRSPAELAVEYSLLDLTGVETTPEKWTAVDSMTWLKAMAWDLRGNMDDEIDRAVAALTNDDDVVDTLHPPYDAQRHPPIVGGGRIVDGEFVAGATGRRPRVGTPGRAGASARVAVLEGVRDSLAAVPALLGRGQGLGSNAWVVSGERSATGRPLLANDPHLGTSQPGIWTQMGLHCRERTPDCTLDVAGFTFSGLPGVVIGHNAEIAWGFTNLGPDVTDLYLERVDGDSWSHGGRERPLRVRTETIEVRGEEDFELKVRATDHGPLISDVSQAASSVGANAAAQERAAQGSAEALTGDPYAVALAWTALEPGTTADAIFALNRASGWDSFRAAARLFDVPAQNLVYADTAGNIGYQAPGKVPVRRPGHDGRTPVPGWVERNDWTGEYVPFDELPSVLNPDEGFVVTANQAVAGPDYPHHLTHDWDHGYRAQRIRELIEAEDDLTVAEMAEIQLDARNPLAETLVLALLDIDGLPPYVAEAVDLLADWDQQDDSDSAAAAYFNVVWERLLALAFHDDLRTRVHPAGDSRWVAVVEDLLARPAHPLWDDRTTEGVVEVRDDVLARALEEARDEMTRRRSVRPERWAWGDLHQLDLTHSTLGTSGIGVVERLFNRSGGGIGGGPSAPNATAWNATEGFTVTSSPSMRMVVSLADFDESRWVNLTGVSGHPASPHYDDQTDLFVEGRLLPWSWDPGVVRESSEERLLLVPSGDD</sequence>
<evidence type="ECO:0000256" key="2">
    <source>
        <dbReference type="ARBA" id="ARBA00022801"/>
    </source>
</evidence>
<dbReference type="EMBL" id="JADCSA010000011">
    <property type="protein sequence ID" value="MBE7325351.1"/>
    <property type="molecule type" value="Genomic_DNA"/>
</dbReference>
<proteinExistence type="inferred from homology"/>
<gene>
    <name evidence="6" type="ORF">IEQ44_11865</name>
</gene>
<keyword evidence="5" id="KW-1133">Transmembrane helix</keyword>
<evidence type="ECO:0000256" key="1">
    <source>
        <dbReference type="ARBA" id="ARBA00006586"/>
    </source>
</evidence>
<name>A0ABR9RUZ0_9ACTN</name>
<keyword evidence="5" id="KW-0812">Transmembrane</keyword>
<dbReference type="PANTHER" id="PTHR34218">
    <property type="entry name" value="PEPTIDASE S45 PENICILLIN AMIDASE"/>
    <property type="match status" value="1"/>
</dbReference>
<dbReference type="Gene3D" id="1.10.439.10">
    <property type="entry name" value="Penicillin Amidohydrolase, domain 1"/>
    <property type="match status" value="1"/>
</dbReference>
<evidence type="ECO:0000313" key="7">
    <source>
        <dbReference type="Proteomes" id="UP000756387"/>
    </source>
</evidence>
<keyword evidence="5" id="KW-0472">Membrane</keyword>
<evidence type="ECO:0000313" key="6">
    <source>
        <dbReference type="EMBL" id="MBE7325351.1"/>
    </source>
</evidence>
<dbReference type="Pfam" id="PF01804">
    <property type="entry name" value="Penicil_amidase"/>
    <property type="match status" value="1"/>
</dbReference>
<accession>A0ABR9RUZ0</accession>
<dbReference type="Gene3D" id="1.10.1400.10">
    <property type="match status" value="1"/>
</dbReference>
<dbReference type="InterPro" id="IPR029055">
    <property type="entry name" value="Ntn_hydrolases_N"/>
</dbReference>
<dbReference type="RefSeq" id="WP_193638677.1">
    <property type="nucleotide sequence ID" value="NZ_JADCSA010000011.1"/>
</dbReference>
<dbReference type="SUPFAM" id="SSF56235">
    <property type="entry name" value="N-terminal nucleophile aminohydrolases (Ntn hydrolases)"/>
    <property type="match status" value="1"/>
</dbReference>
<comment type="caution">
    <text evidence="6">The sequence shown here is derived from an EMBL/GenBank/DDBJ whole genome shotgun (WGS) entry which is preliminary data.</text>
</comment>
<reference evidence="6 7" key="1">
    <citation type="submission" date="2020-10" db="EMBL/GenBank/DDBJ databases">
        <title>Nocardioides sp. isolated from sludge.</title>
        <authorList>
            <person name="Zhang X."/>
        </authorList>
    </citation>
    <scope>NUCLEOTIDE SEQUENCE [LARGE SCALE GENOMIC DNA]</scope>
    <source>
        <strain evidence="6 7">Y6</strain>
    </source>
</reference>
<dbReference type="InterPro" id="IPR043147">
    <property type="entry name" value="Penicillin_amidase_A-knob"/>
</dbReference>
<dbReference type="PANTHER" id="PTHR34218:SF4">
    <property type="entry name" value="ACYL-HOMOSERINE LACTONE ACYLASE QUIP"/>
    <property type="match status" value="1"/>
</dbReference>
<evidence type="ECO:0000256" key="4">
    <source>
        <dbReference type="SAM" id="MobiDB-lite"/>
    </source>
</evidence>
<dbReference type="CDD" id="cd03747">
    <property type="entry name" value="Ntn_PGA_like"/>
    <property type="match status" value="1"/>
</dbReference>
<protein>
    <submittedName>
        <fullName evidence="6">Penicillin acylase family protein</fullName>
    </submittedName>
</protein>
<keyword evidence="7" id="KW-1185">Reference proteome</keyword>
<comment type="similarity">
    <text evidence="1">Belongs to the peptidase S45 family.</text>
</comment>
<dbReference type="Proteomes" id="UP000756387">
    <property type="component" value="Unassembled WGS sequence"/>
</dbReference>
<dbReference type="InterPro" id="IPR043146">
    <property type="entry name" value="Penicillin_amidase_N_B-knob"/>
</dbReference>
<feature type="region of interest" description="Disordered" evidence="4">
    <location>
        <begin position="1"/>
        <end position="21"/>
    </location>
</feature>
<dbReference type="InterPro" id="IPR002692">
    <property type="entry name" value="S45"/>
</dbReference>
<feature type="transmembrane region" description="Helical" evidence="5">
    <location>
        <begin position="34"/>
        <end position="57"/>
    </location>
</feature>
<evidence type="ECO:0000256" key="5">
    <source>
        <dbReference type="SAM" id="Phobius"/>
    </source>
</evidence>
<dbReference type="InterPro" id="IPR014395">
    <property type="entry name" value="Pen/GL7ACA/AHL_acylase"/>
</dbReference>
<dbReference type="InterPro" id="IPR023343">
    <property type="entry name" value="Penicillin_amidase_dom1"/>
</dbReference>
<dbReference type="Gene3D" id="3.60.20.10">
    <property type="entry name" value="Glutamine Phosphoribosylpyrophosphate, subunit 1, domain 1"/>
    <property type="match status" value="1"/>
</dbReference>
<dbReference type="PIRSF" id="PIRSF001227">
    <property type="entry name" value="Pen_acylase"/>
    <property type="match status" value="1"/>
</dbReference>